<dbReference type="KEGG" id="ncon:LC1Nh_0873"/>
<gene>
    <name evidence="3" type="primary">rpa2</name>
    <name evidence="3" type="ORF">LC1Nh_0873</name>
</gene>
<feature type="domain" description="Single-stranded DNA binding protein Ssb-like OB fold" evidence="2">
    <location>
        <begin position="32"/>
        <end position="95"/>
    </location>
</feature>
<proteinExistence type="predicted"/>
<dbReference type="GeneID" id="42365262"/>
<dbReference type="AlphaFoldDB" id="A0A5Q0UGL7"/>
<accession>A0A5Q0UGL7</accession>
<protein>
    <submittedName>
        <fullName evidence="3">Replication factor A1</fullName>
    </submittedName>
</protein>
<evidence type="ECO:0000256" key="1">
    <source>
        <dbReference type="ARBA" id="ARBA00023125"/>
    </source>
</evidence>
<organism evidence="3 4">
    <name type="scientific">Candidatus Nanohalobium constans</name>
    <dbReference type="NCBI Taxonomy" id="2565781"/>
    <lineage>
        <taxon>Archaea</taxon>
        <taxon>Candidatus Nanohalarchaeota</taxon>
        <taxon>Candidatus Nanohalobia</taxon>
        <taxon>Candidatus Nanohalobiales</taxon>
        <taxon>Candidatus Nanohalobiaceae</taxon>
        <taxon>Candidatus Nanohalobium</taxon>
    </lineage>
</organism>
<dbReference type="SUPFAM" id="SSF50249">
    <property type="entry name" value="Nucleic acid-binding proteins"/>
    <property type="match status" value="1"/>
</dbReference>
<dbReference type="InterPro" id="IPR012340">
    <property type="entry name" value="NA-bd_OB-fold"/>
</dbReference>
<dbReference type="OrthoDB" id="6262at2157"/>
<keyword evidence="1" id="KW-0238">DNA-binding</keyword>
<keyword evidence="4" id="KW-1185">Reference proteome</keyword>
<evidence type="ECO:0000313" key="3">
    <source>
        <dbReference type="EMBL" id="QGA80757.1"/>
    </source>
</evidence>
<dbReference type="RefSeq" id="WP_153550497.1">
    <property type="nucleotide sequence ID" value="NZ_CP040089.1"/>
</dbReference>
<dbReference type="CDD" id="cd04491">
    <property type="entry name" value="SoSSB_OBF"/>
    <property type="match status" value="1"/>
</dbReference>
<dbReference type="EMBL" id="CP040089">
    <property type="protein sequence ID" value="QGA80757.1"/>
    <property type="molecule type" value="Genomic_DNA"/>
</dbReference>
<reference evidence="4" key="1">
    <citation type="submission" date="2019-05" db="EMBL/GenBank/DDBJ databases">
        <title>Candidatus Nanohalobium constans, a novel model system to study the DPANN nano-sized archaea: genomic and physiological characterization of a nanoarchaeon co-cultured with its chitinotrophic host.</title>
        <authorList>
            <person name="La Cono V."/>
            <person name="Arcadi E."/>
            <person name="Crisafi F."/>
            <person name="Denaro R."/>
            <person name="La Spada G."/>
            <person name="Messina E."/>
            <person name="Smedile F."/>
            <person name="Toshchakov S.V."/>
            <person name="Shevchenko M.A."/>
            <person name="Golyshin P.N."/>
            <person name="Golyshina O.V."/>
            <person name="Ferrer M."/>
            <person name="Rohde M."/>
            <person name="Mushegian A."/>
            <person name="Sorokin D.Y."/>
            <person name="Giuliano L."/>
            <person name="Yakimov M.M."/>
        </authorList>
    </citation>
    <scope>NUCLEOTIDE SEQUENCE [LARGE SCALE GENOMIC DNA]</scope>
    <source>
        <strain evidence="4">LC1Nh</strain>
    </source>
</reference>
<dbReference type="PANTHER" id="PTHR13356:SF0">
    <property type="entry name" value="SOSS COMPLEX SUBUNIT B HOMOLOG"/>
    <property type="match status" value="1"/>
</dbReference>
<dbReference type="PANTHER" id="PTHR13356">
    <property type="entry name" value="OB FOLD NUCLEIC ACID BINDING PROTEIN-RELATED"/>
    <property type="match status" value="1"/>
</dbReference>
<dbReference type="Proteomes" id="UP000377803">
    <property type="component" value="Chromosome"/>
</dbReference>
<dbReference type="GO" id="GO:0000724">
    <property type="term" value="P:double-strand break repair via homologous recombination"/>
    <property type="evidence" value="ECO:0007669"/>
    <property type="project" value="TreeGrafter"/>
</dbReference>
<sequence length="98" mass="11050">MAEMTVEELNPEADDVEIEGTIKELPTPRAVSTRYGQKRITTVVFEDETGTIDLTLWEEEIDAIEEGAEVHITGAYVREWADDIQLNIGRDGDIEQVE</sequence>
<dbReference type="InterPro" id="IPR048970">
    <property type="entry name" value="OB_Ssb-like"/>
</dbReference>
<dbReference type="GO" id="GO:0010212">
    <property type="term" value="P:response to ionizing radiation"/>
    <property type="evidence" value="ECO:0007669"/>
    <property type="project" value="TreeGrafter"/>
</dbReference>
<evidence type="ECO:0000313" key="4">
    <source>
        <dbReference type="Proteomes" id="UP000377803"/>
    </source>
</evidence>
<dbReference type="Gene3D" id="2.40.50.140">
    <property type="entry name" value="Nucleic acid-binding proteins"/>
    <property type="match status" value="1"/>
</dbReference>
<dbReference type="GO" id="GO:0003677">
    <property type="term" value="F:DNA binding"/>
    <property type="evidence" value="ECO:0007669"/>
    <property type="project" value="UniProtKB-KW"/>
</dbReference>
<name>A0A5Q0UGL7_9ARCH</name>
<dbReference type="InterPro" id="IPR051231">
    <property type="entry name" value="SOSS-B"/>
</dbReference>
<evidence type="ECO:0000259" key="2">
    <source>
        <dbReference type="Pfam" id="PF21473"/>
    </source>
</evidence>
<dbReference type="Pfam" id="PF21473">
    <property type="entry name" value="OB_Ssb-like"/>
    <property type="match status" value="1"/>
</dbReference>